<accession>A0A1Y1U5G6</accession>
<dbReference type="EMBL" id="NBSH01000029">
    <property type="protein sequence ID" value="ORX33270.1"/>
    <property type="molecule type" value="Genomic_DNA"/>
</dbReference>
<organism evidence="1 2">
    <name type="scientific">Kockovaella imperatae</name>
    <dbReference type="NCBI Taxonomy" id="4999"/>
    <lineage>
        <taxon>Eukaryota</taxon>
        <taxon>Fungi</taxon>
        <taxon>Dikarya</taxon>
        <taxon>Basidiomycota</taxon>
        <taxon>Agaricomycotina</taxon>
        <taxon>Tremellomycetes</taxon>
        <taxon>Tremellales</taxon>
        <taxon>Cuniculitremaceae</taxon>
        <taxon>Kockovaella</taxon>
    </lineage>
</organism>
<keyword evidence="2" id="KW-1185">Reference proteome</keyword>
<dbReference type="GeneID" id="33559142"/>
<dbReference type="Proteomes" id="UP000193218">
    <property type="component" value="Unassembled WGS sequence"/>
</dbReference>
<proteinExistence type="predicted"/>
<sequence length="68" mass="7261">MFNFCQACSSQLSPLPQATHSMVGNGQMTLMPTYLSYLMCVSCNCSQHSDNCPGHSSICSVPAKSLKG</sequence>
<reference evidence="1 2" key="1">
    <citation type="submission" date="2017-03" db="EMBL/GenBank/DDBJ databases">
        <title>Widespread Adenine N6-methylation of Active Genes in Fungi.</title>
        <authorList>
            <consortium name="DOE Joint Genome Institute"/>
            <person name="Mondo S.J."/>
            <person name="Dannebaum R.O."/>
            <person name="Kuo R.C."/>
            <person name="Louie K.B."/>
            <person name="Bewick A.J."/>
            <person name="Labutti K."/>
            <person name="Haridas S."/>
            <person name="Kuo A."/>
            <person name="Salamov A."/>
            <person name="Ahrendt S.R."/>
            <person name="Lau R."/>
            <person name="Bowen B.P."/>
            <person name="Lipzen A."/>
            <person name="Sullivan W."/>
            <person name="Andreopoulos W.B."/>
            <person name="Clum A."/>
            <person name="Lindquist E."/>
            <person name="Daum C."/>
            <person name="Northen T.R."/>
            <person name="Ramamoorthy G."/>
            <person name="Schmitz R.J."/>
            <person name="Gryganskyi A."/>
            <person name="Culley D."/>
            <person name="Magnuson J."/>
            <person name="James T.Y."/>
            <person name="O'Malley M.A."/>
            <person name="Stajich J.E."/>
            <person name="Spatafora J.W."/>
            <person name="Visel A."/>
            <person name="Grigoriev I.V."/>
        </authorList>
    </citation>
    <scope>NUCLEOTIDE SEQUENCE [LARGE SCALE GENOMIC DNA]</scope>
    <source>
        <strain evidence="1 2">NRRL Y-17943</strain>
    </source>
</reference>
<protein>
    <submittedName>
        <fullName evidence="1">Uncharacterized protein</fullName>
    </submittedName>
</protein>
<evidence type="ECO:0000313" key="1">
    <source>
        <dbReference type="EMBL" id="ORX33270.1"/>
    </source>
</evidence>
<gene>
    <name evidence="1" type="ORF">BD324DRAFT_640321</name>
</gene>
<dbReference type="InParanoid" id="A0A1Y1U5G6"/>
<dbReference type="RefSeq" id="XP_021867628.1">
    <property type="nucleotide sequence ID" value="XM_022017333.1"/>
</dbReference>
<name>A0A1Y1U5G6_9TREE</name>
<dbReference type="AlphaFoldDB" id="A0A1Y1U5G6"/>
<evidence type="ECO:0000313" key="2">
    <source>
        <dbReference type="Proteomes" id="UP000193218"/>
    </source>
</evidence>
<comment type="caution">
    <text evidence="1">The sequence shown here is derived from an EMBL/GenBank/DDBJ whole genome shotgun (WGS) entry which is preliminary data.</text>
</comment>